<reference evidence="2" key="2">
    <citation type="submission" date="2023-05" db="EMBL/GenBank/DDBJ databases">
        <authorList>
            <consortium name="Lawrence Berkeley National Laboratory"/>
            <person name="Steindorff A."/>
            <person name="Hensen N."/>
            <person name="Bonometti L."/>
            <person name="Westerberg I."/>
            <person name="Brannstrom I.O."/>
            <person name="Guillou S."/>
            <person name="Cros-Aarteil S."/>
            <person name="Calhoun S."/>
            <person name="Haridas S."/>
            <person name="Kuo A."/>
            <person name="Mondo S."/>
            <person name="Pangilinan J."/>
            <person name="Riley R."/>
            <person name="Labutti K."/>
            <person name="Andreopoulos B."/>
            <person name="Lipzen A."/>
            <person name="Chen C."/>
            <person name="Yanf M."/>
            <person name="Daum C."/>
            <person name="Ng V."/>
            <person name="Clum A."/>
            <person name="Ohm R."/>
            <person name="Martin F."/>
            <person name="Silar P."/>
            <person name="Natvig D."/>
            <person name="Lalanne C."/>
            <person name="Gautier V."/>
            <person name="Ament-Velasquez S.L."/>
            <person name="Kruys A."/>
            <person name="Hutchinson M.I."/>
            <person name="Powell A.J."/>
            <person name="Barry K."/>
            <person name="Miller A.N."/>
            <person name="Grigoriev I.V."/>
            <person name="Debuchy R."/>
            <person name="Gladieux P."/>
            <person name="Thoren M.H."/>
            <person name="Johannesson H."/>
        </authorList>
    </citation>
    <scope>NUCLEOTIDE SEQUENCE</scope>
    <source>
        <strain evidence="2">CBS 731.68</strain>
    </source>
</reference>
<protein>
    <recommendedName>
        <fullName evidence="4">C2H2-type domain-containing protein</fullName>
    </recommendedName>
</protein>
<feature type="compositionally biased region" description="Low complexity" evidence="1">
    <location>
        <begin position="125"/>
        <end position="136"/>
    </location>
</feature>
<dbReference type="Proteomes" id="UP001302602">
    <property type="component" value="Unassembled WGS sequence"/>
</dbReference>
<organism evidence="2 3">
    <name type="scientific">Parathielavia appendiculata</name>
    <dbReference type="NCBI Taxonomy" id="2587402"/>
    <lineage>
        <taxon>Eukaryota</taxon>
        <taxon>Fungi</taxon>
        <taxon>Dikarya</taxon>
        <taxon>Ascomycota</taxon>
        <taxon>Pezizomycotina</taxon>
        <taxon>Sordariomycetes</taxon>
        <taxon>Sordariomycetidae</taxon>
        <taxon>Sordariales</taxon>
        <taxon>Chaetomiaceae</taxon>
        <taxon>Parathielavia</taxon>
    </lineage>
</organism>
<feature type="compositionally biased region" description="Polar residues" evidence="1">
    <location>
        <begin position="224"/>
        <end position="242"/>
    </location>
</feature>
<keyword evidence="3" id="KW-1185">Reference proteome</keyword>
<proteinExistence type="predicted"/>
<feature type="region of interest" description="Disordered" evidence="1">
    <location>
        <begin position="410"/>
        <end position="445"/>
    </location>
</feature>
<gene>
    <name evidence="2" type="ORF">N657DRAFT_693108</name>
</gene>
<feature type="region of interest" description="Disordered" evidence="1">
    <location>
        <begin position="711"/>
        <end position="732"/>
    </location>
</feature>
<feature type="compositionally biased region" description="Polar residues" evidence="1">
    <location>
        <begin position="169"/>
        <end position="178"/>
    </location>
</feature>
<dbReference type="EMBL" id="MU853239">
    <property type="protein sequence ID" value="KAK4120413.1"/>
    <property type="molecule type" value="Genomic_DNA"/>
</dbReference>
<feature type="compositionally biased region" description="Polar residues" evidence="1">
    <location>
        <begin position="660"/>
        <end position="672"/>
    </location>
</feature>
<comment type="caution">
    <text evidence="2">The sequence shown here is derived from an EMBL/GenBank/DDBJ whole genome shotgun (WGS) entry which is preliminary data.</text>
</comment>
<dbReference type="GeneID" id="87833967"/>
<dbReference type="RefSeq" id="XP_062644184.1">
    <property type="nucleotide sequence ID" value="XM_062797200.1"/>
</dbReference>
<evidence type="ECO:0008006" key="4">
    <source>
        <dbReference type="Google" id="ProtNLM"/>
    </source>
</evidence>
<feature type="compositionally biased region" description="Gly residues" evidence="1">
    <location>
        <begin position="421"/>
        <end position="438"/>
    </location>
</feature>
<name>A0AAN6Z0J0_9PEZI</name>
<sequence length="915" mass="96926">MDNHSATTPARLATGSGAVSAVHGQNACAEGPKATEAPPPGLPQGGLKGSNDPASRSGKDLAEDIGLERRDTTDSCLSDFSQRRTNTDWSIAASTATELTDAGPSSPDILFADDGPELDTETYASSPRSRSLFLRLMASQKSRVAPHGSPPDSLVPRLRRLEQMPPGKSSLNISSGPTMPSLDPQPVKSSPSGSQEPWNTKTGSEPHADNAEEEVADCDRDSNQPDCSTGGRSQKPHSQAQSAVLEGRLVRGDGTDGDADPGDDDDAPTPGKSFPDENLPEVSEDPAGDPAPQTHPGSASGEASDSYDEEEEPSALASDDGIIYEVCEQVLQQALGVPLHDVALAGAMPAAYESVSHFLDELSHIVLNSSFSKTGIVVNESTGARTGSSHVPIWPAGGVADSASADGYGYGAGSRKRSNGGPDGGDSGEGGEDGTPGGGKRRKVSPTEYQLTSMQFACPFRKRNPVRFNVRDFRTCALQPYPDIPQVKRHVKNFHKQSAVLPFTCQRCRRAMGSQEALDRHVSVPMDQICTPETRPTSADPEDGITSGIEEILNDRKAGTKIDTWQSLWCLLFPGDAGLEIPEADFIPPTELEEVYAEFNTGHHMRQLQQCIQQGLGHGNDVESLLSVFRDHIDSVFDTCRRNTSSGPVTGSRRIPVQPTPGQTISRRSSFVTLHPGRPTSRGHGSVDSSSMCSPVATPNSTAMLGNVEQPPPVTEAQSRSMPRVPRTGGAYPGPTGAEAIGDLMMMPLVSTSSSPNATWSQGGLPVTVPPPTHVHVGFGGQGQTAAAILGEKALHHTAAEPRLLPTDSGMEVSGFLSQAADDFDNISTLPTFDSHDGYGGLEFGRQPVHDLCLRPSPQNHVRGAGHEMQGQACSATDPGMIPIFTFDVSAMDDGFMEAVRRSSVWSDGYNELSR</sequence>
<dbReference type="AlphaFoldDB" id="A0AAN6Z0J0"/>
<feature type="region of interest" description="Disordered" evidence="1">
    <location>
        <begin position="1"/>
        <end position="316"/>
    </location>
</feature>
<evidence type="ECO:0000256" key="1">
    <source>
        <dbReference type="SAM" id="MobiDB-lite"/>
    </source>
</evidence>
<dbReference type="PANTHER" id="PTHR38166:SF1">
    <property type="entry name" value="C2H2-TYPE DOMAIN-CONTAINING PROTEIN"/>
    <property type="match status" value="1"/>
</dbReference>
<dbReference type="PANTHER" id="PTHR38166">
    <property type="entry name" value="C2H2-TYPE DOMAIN-CONTAINING PROTEIN-RELATED"/>
    <property type="match status" value="1"/>
</dbReference>
<reference evidence="2" key="1">
    <citation type="journal article" date="2023" name="Mol. Phylogenet. Evol.">
        <title>Genome-scale phylogeny and comparative genomics of the fungal order Sordariales.</title>
        <authorList>
            <person name="Hensen N."/>
            <person name="Bonometti L."/>
            <person name="Westerberg I."/>
            <person name="Brannstrom I.O."/>
            <person name="Guillou S."/>
            <person name="Cros-Aarteil S."/>
            <person name="Calhoun S."/>
            <person name="Haridas S."/>
            <person name="Kuo A."/>
            <person name="Mondo S."/>
            <person name="Pangilinan J."/>
            <person name="Riley R."/>
            <person name="LaButti K."/>
            <person name="Andreopoulos B."/>
            <person name="Lipzen A."/>
            <person name="Chen C."/>
            <person name="Yan M."/>
            <person name="Daum C."/>
            <person name="Ng V."/>
            <person name="Clum A."/>
            <person name="Steindorff A."/>
            <person name="Ohm R.A."/>
            <person name="Martin F."/>
            <person name="Silar P."/>
            <person name="Natvig D.O."/>
            <person name="Lalanne C."/>
            <person name="Gautier V."/>
            <person name="Ament-Velasquez S.L."/>
            <person name="Kruys A."/>
            <person name="Hutchinson M.I."/>
            <person name="Powell A.J."/>
            <person name="Barry K."/>
            <person name="Miller A.N."/>
            <person name="Grigoriev I.V."/>
            <person name="Debuchy R."/>
            <person name="Gladieux P."/>
            <person name="Hiltunen Thoren M."/>
            <person name="Johannesson H."/>
        </authorList>
    </citation>
    <scope>NUCLEOTIDE SEQUENCE</scope>
    <source>
        <strain evidence="2">CBS 731.68</strain>
    </source>
</reference>
<feature type="region of interest" description="Disordered" evidence="1">
    <location>
        <begin position="644"/>
        <end position="695"/>
    </location>
</feature>
<feature type="compositionally biased region" description="Acidic residues" evidence="1">
    <location>
        <begin position="278"/>
        <end position="287"/>
    </location>
</feature>
<evidence type="ECO:0000313" key="3">
    <source>
        <dbReference type="Proteomes" id="UP001302602"/>
    </source>
</evidence>
<feature type="compositionally biased region" description="Acidic residues" evidence="1">
    <location>
        <begin position="255"/>
        <end position="267"/>
    </location>
</feature>
<feature type="compositionally biased region" description="Basic and acidic residues" evidence="1">
    <location>
        <begin position="57"/>
        <end position="73"/>
    </location>
</feature>
<feature type="compositionally biased region" description="Polar residues" evidence="1">
    <location>
        <begin position="87"/>
        <end position="98"/>
    </location>
</feature>
<feature type="compositionally biased region" description="Polar residues" evidence="1">
    <location>
        <begin position="187"/>
        <end position="203"/>
    </location>
</feature>
<evidence type="ECO:0000313" key="2">
    <source>
        <dbReference type="EMBL" id="KAK4120413.1"/>
    </source>
</evidence>
<accession>A0AAN6Z0J0</accession>